<dbReference type="AlphaFoldDB" id="A0AAV1TPJ5"/>
<dbReference type="EMBL" id="CAKLBY020000068">
    <property type="protein sequence ID" value="CAK7923382.1"/>
    <property type="molecule type" value="Genomic_DNA"/>
</dbReference>
<organism evidence="1 2">
    <name type="scientific">Peronospora matthiolae</name>
    <dbReference type="NCBI Taxonomy" id="2874970"/>
    <lineage>
        <taxon>Eukaryota</taxon>
        <taxon>Sar</taxon>
        <taxon>Stramenopiles</taxon>
        <taxon>Oomycota</taxon>
        <taxon>Peronosporomycetes</taxon>
        <taxon>Peronosporales</taxon>
        <taxon>Peronosporaceae</taxon>
        <taxon>Peronospora</taxon>
    </lineage>
</organism>
<accession>A0AAV1TPJ5</accession>
<evidence type="ECO:0000313" key="2">
    <source>
        <dbReference type="Proteomes" id="UP001162060"/>
    </source>
</evidence>
<evidence type="ECO:0000313" key="1">
    <source>
        <dbReference type="EMBL" id="CAK7923382.1"/>
    </source>
</evidence>
<name>A0AAV1TPJ5_9STRA</name>
<proteinExistence type="predicted"/>
<comment type="caution">
    <text evidence="1">The sequence shown here is derived from an EMBL/GenBank/DDBJ whole genome shotgun (WGS) entry which is preliminary data.</text>
</comment>
<reference evidence="1" key="1">
    <citation type="submission" date="2024-01" db="EMBL/GenBank/DDBJ databases">
        <authorList>
            <person name="Webb A."/>
        </authorList>
    </citation>
    <scope>NUCLEOTIDE SEQUENCE</scope>
    <source>
        <strain evidence="1">Pm1</strain>
    </source>
</reference>
<gene>
    <name evidence="1" type="ORF">PM001_LOCUS8532</name>
</gene>
<dbReference type="Proteomes" id="UP001162060">
    <property type="component" value="Unassembled WGS sequence"/>
</dbReference>
<sequence>MESAKRREWERVMVEEGAALQDNNVWRVTRVGHERATHQVGVQDEEGRLRDPGAAHGLASCLQQRANLWYRQQLDVCGSNGLVDCQGHPRARGHVGVPVKHGGIP</sequence>
<protein>
    <submittedName>
        <fullName evidence="1">Uncharacterized protein</fullName>
    </submittedName>
</protein>